<protein>
    <recommendedName>
        <fullName evidence="4">DUF3040 family protein</fullName>
    </recommendedName>
</protein>
<sequence>MRDPAFEAIVARLCADDPEFTSRMKKLGGPPSKKRVGLAVLLWALAPVCVVFGGWTGLLTAVIAVAYGSYLRWSGSMFAAADFRRSLPRRRRPGASL</sequence>
<keyword evidence="1" id="KW-1133">Transmembrane helix</keyword>
<reference evidence="2" key="1">
    <citation type="submission" date="2021-03" db="EMBL/GenBank/DDBJ databases">
        <title>Whole genome shotgun sequence of Actinoplanes auranticolor NBRC 12245.</title>
        <authorList>
            <person name="Komaki H."/>
            <person name="Tamura T."/>
        </authorList>
    </citation>
    <scope>NUCLEOTIDE SEQUENCE</scope>
    <source>
        <strain evidence="2">NBRC 12245</strain>
    </source>
</reference>
<dbReference type="Proteomes" id="UP000681340">
    <property type="component" value="Unassembled WGS sequence"/>
</dbReference>
<dbReference type="EMBL" id="BOQL01000084">
    <property type="protein sequence ID" value="GIM79782.1"/>
    <property type="molecule type" value="Genomic_DNA"/>
</dbReference>
<evidence type="ECO:0000313" key="2">
    <source>
        <dbReference type="EMBL" id="GIM79782.1"/>
    </source>
</evidence>
<proteinExistence type="predicted"/>
<dbReference type="Pfam" id="PF11239">
    <property type="entry name" value="DUF3040"/>
    <property type="match status" value="1"/>
</dbReference>
<comment type="caution">
    <text evidence="2">The sequence shown here is derived from an EMBL/GenBank/DDBJ whole genome shotgun (WGS) entry which is preliminary data.</text>
</comment>
<keyword evidence="3" id="KW-1185">Reference proteome</keyword>
<evidence type="ECO:0000256" key="1">
    <source>
        <dbReference type="SAM" id="Phobius"/>
    </source>
</evidence>
<dbReference type="RefSeq" id="WP_212994524.1">
    <property type="nucleotide sequence ID" value="NZ_BAABEA010000050.1"/>
</dbReference>
<organism evidence="2 3">
    <name type="scientific">Actinoplanes auranticolor</name>
    <dbReference type="NCBI Taxonomy" id="47988"/>
    <lineage>
        <taxon>Bacteria</taxon>
        <taxon>Bacillati</taxon>
        <taxon>Actinomycetota</taxon>
        <taxon>Actinomycetes</taxon>
        <taxon>Micromonosporales</taxon>
        <taxon>Micromonosporaceae</taxon>
        <taxon>Actinoplanes</taxon>
    </lineage>
</organism>
<dbReference type="AlphaFoldDB" id="A0A919VXW2"/>
<keyword evidence="1" id="KW-0812">Transmembrane</keyword>
<keyword evidence="1" id="KW-0472">Membrane</keyword>
<dbReference type="InterPro" id="IPR021401">
    <property type="entry name" value="DUF3040"/>
</dbReference>
<accession>A0A919VXW2</accession>
<evidence type="ECO:0000313" key="3">
    <source>
        <dbReference type="Proteomes" id="UP000681340"/>
    </source>
</evidence>
<feature type="transmembrane region" description="Helical" evidence="1">
    <location>
        <begin position="36"/>
        <end position="55"/>
    </location>
</feature>
<gene>
    <name evidence="2" type="ORF">Aau02nite_87500</name>
</gene>
<evidence type="ECO:0008006" key="4">
    <source>
        <dbReference type="Google" id="ProtNLM"/>
    </source>
</evidence>
<name>A0A919VXW2_9ACTN</name>